<dbReference type="SUPFAM" id="SSF88723">
    <property type="entry name" value="PIN domain-like"/>
    <property type="match status" value="1"/>
</dbReference>
<dbReference type="Pfam" id="PF00867">
    <property type="entry name" value="XPG_I"/>
    <property type="match status" value="1"/>
</dbReference>
<name>A0ABN7A8N4_9HEMI</name>
<proteinExistence type="inferred from homology"/>
<dbReference type="InterPro" id="IPR006085">
    <property type="entry name" value="XPG_DNA_repair_N"/>
</dbReference>
<evidence type="ECO:0000256" key="2">
    <source>
        <dbReference type="SAM" id="MobiDB-lite"/>
    </source>
</evidence>
<comment type="similarity">
    <text evidence="1">Belongs to the asteroid family.</text>
</comment>
<protein>
    <submittedName>
        <fullName evidence="5">Asteroid homolog 1 (Drosophila)</fullName>
    </submittedName>
</protein>
<gene>
    <name evidence="5" type="ORF">NTJ_01371</name>
</gene>
<dbReference type="InterPro" id="IPR006086">
    <property type="entry name" value="XPG-I_dom"/>
</dbReference>
<feature type="domain" description="XPG-I" evidence="4">
    <location>
        <begin position="131"/>
        <end position="217"/>
    </location>
</feature>
<evidence type="ECO:0000259" key="3">
    <source>
        <dbReference type="Pfam" id="PF00752"/>
    </source>
</evidence>
<sequence length="766" mass="87561">MGVRGLTSYIHSRESLFFDDIQLENCTLIVDGNSLIACLYNSKLAQTSAFGGDYDRIADETEKFFRRLLFNDVYPIVVFDGAVEKRKFSTCKTRCARKVLSLQGVAPMKYNCNCFPLFMRISMREKLMDMGIVVLQSDLEADSEIAALSKIYCAPVLSNDSDYFIFDVLYIPIPMMDCEGSVNSKVSCKIFRMDKFLRILDIDRSRLPLLSVVLGNDYIKKTQFAAFLGQIRLGKGERTNTQKQISGLLRWIKHENVDSALQKILSCMRTRWRIFLKRRIIKIMKGYTNLSTDLKNYIPNDPRIKPFNSLNPSRSDSQVDRSNLDTDDSETDDEPSAQNSSVVDQEIDCSASEQNSYCSSEAVDSDNDEGDSNVGWTPSGEELNVDELGIATVPAWLLRRSRKGLVPPCVLTLLNLRTFFSTPQPENYELPYAGEPYTVLLRYIGGLLLGKTDIQYWHRQHRNKYERVTIETITGSPACDPFPPLENLDALPLEDRRAIFNDIMFVTDSNIEGVPENLKLYVIAVNYWLQNDKYSEIKPHHVHAVIMMMVTMLVIDETIGHHRQRKTFIKKYGQAVSKISKSREQLGRMKVIPVVDDLIQAISSVKKDDCILIFDSLLQYFHVDRQMKNSRHFSSSLVHSFARLQCCLQFVSMLNAVLCSPYEDMKIHKFYNGTFLYNIASNLKKRANIPAYAESFYSKAPSLLNIYKKLDETFCNFSPPLTRNTRRKAKKKKNVAVTEKIVEPIPPHSGSDSFYDKNNKFSALLN</sequence>
<feature type="domain" description="XPG N-terminal" evidence="3">
    <location>
        <begin position="1"/>
        <end position="98"/>
    </location>
</feature>
<dbReference type="InterPro" id="IPR029060">
    <property type="entry name" value="PIN-like_dom_sf"/>
</dbReference>
<dbReference type="EMBL" id="AP028909">
    <property type="protein sequence ID" value="BES88565.1"/>
    <property type="molecule type" value="Genomic_DNA"/>
</dbReference>
<feature type="region of interest" description="Disordered" evidence="2">
    <location>
        <begin position="358"/>
        <end position="381"/>
    </location>
</feature>
<organism evidence="5 6">
    <name type="scientific">Nesidiocoris tenuis</name>
    <dbReference type="NCBI Taxonomy" id="355587"/>
    <lineage>
        <taxon>Eukaryota</taxon>
        <taxon>Metazoa</taxon>
        <taxon>Ecdysozoa</taxon>
        <taxon>Arthropoda</taxon>
        <taxon>Hexapoda</taxon>
        <taxon>Insecta</taxon>
        <taxon>Pterygota</taxon>
        <taxon>Neoptera</taxon>
        <taxon>Paraneoptera</taxon>
        <taxon>Hemiptera</taxon>
        <taxon>Heteroptera</taxon>
        <taxon>Panheteroptera</taxon>
        <taxon>Cimicomorpha</taxon>
        <taxon>Miridae</taxon>
        <taxon>Dicyphina</taxon>
        <taxon>Nesidiocoris</taxon>
    </lineage>
</organism>
<feature type="region of interest" description="Disordered" evidence="2">
    <location>
        <begin position="301"/>
        <end position="345"/>
    </location>
</feature>
<dbReference type="InterPro" id="IPR026832">
    <property type="entry name" value="Asteroid"/>
</dbReference>
<accession>A0ABN7A8N4</accession>
<evidence type="ECO:0000259" key="4">
    <source>
        <dbReference type="Pfam" id="PF00867"/>
    </source>
</evidence>
<dbReference type="Pfam" id="PF00752">
    <property type="entry name" value="XPG_N"/>
    <property type="match status" value="1"/>
</dbReference>
<dbReference type="Proteomes" id="UP001307889">
    <property type="component" value="Chromosome 1"/>
</dbReference>
<evidence type="ECO:0000256" key="1">
    <source>
        <dbReference type="ARBA" id="ARBA00007398"/>
    </source>
</evidence>
<dbReference type="PANTHER" id="PTHR15665">
    <property type="entry name" value="ASTEROID PROTEIN"/>
    <property type="match status" value="1"/>
</dbReference>
<dbReference type="Gene3D" id="3.40.50.1010">
    <property type="entry name" value="5'-nuclease"/>
    <property type="match status" value="1"/>
</dbReference>
<evidence type="ECO:0000313" key="5">
    <source>
        <dbReference type="EMBL" id="BES88565.1"/>
    </source>
</evidence>
<keyword evidence="6" id="KW-1185">Reference proteome</keyword>
<evidence type="ECO:0000313" key="6">
    <source>
        <dbReference type="Proteomes" id="UP001307889"/>
    </source>
</evidence>
<dbReference type="PANTHER" id="PTHR15665:SF1">
    <property type="entry name" value="PROTEIN ASTEROID HOMOLOG 1"/>
    <property type="match status" value="1"/>
</dbReference>
<feature type="compositionally biased region" description="Acidic residues" evidence="2">
    <location>
        <begin position="325"/>
        <end position="335"/>
    </location>
</feature>
<reference evidence="5 6" key="1">
    <citation type="submission" date="2023-09" db="EMBL/GenBank/DDBJ databases">
        <title>Nesidiocoris tenuis whole genome shotgun sequence.</title>
        <authorList>
            <person name="Shibata T."/>
            <person name="Shimoda M."/>
            <person name="Kobayashi T."/>
            <person name="Uehara T."/>
        </authorList>
    </citation>
    <scope>NUCLEOTIDE SEQUENCE [LARGE SCALE GENOMIC DNA]</scope>
    <source>
        <strain evidence="5 6">Japan</strain>
    </source>
</reference>